<dbReference type="PANTHER" id="PTHR23359">
    <property type="entry name" value="NUCLEOTIDE KINASE"/>
    <property type="match status" value="1"/>
</dbReference>
<comment type="caution">
    <text evidence="9">The sequence shown here is derived from an EMBL/GenBank/DDBJ whole genome shotgun (WGS) entry which is preliminary data.</text>
</comment>
<comment type="function">
    <text evidence="5">Catalyzes the reversible transfer of the terminal phosphate group between ATP and AMP. Plays an important role in cellular energy homeostasis and in adenine nucleotide metabolism.</text>
</comment>
<comment type="subunit">
    <text evidence="5 7">Monomer.</text>
</comment>
<keyword evidence="10" id="KW-1185">Reference proteome</keyword>
<dbReference type="Pfam" id="PF00406">
    <property type="entry name" value="ADK"/>
    <property type="match status" value="1"/>
</dbReference>
<evidence type="ECO:0000256" key="7">
    <source>
        <dbReference type="RuleBase" id="RU003331"/>
    </source>
</evidence>
<dbReference type="PROSITE" id="PS00113">
    <property type="entry name" value="ADENYLATE_KINASE"/>
    <property type="match status" value="1"/>
</dbReference>
<dbReference type="SUPFAM" id="SSF52540">
    <property type="entry name" value="P-loop containing nucleoside triphosphate hydrolases"/>
    <property type="match status" value="1"/>
</dbReference>
<proteinExistence type="inferred from homology"/>
<feature type="region of interest" description="LID" evidence="5">
    <location>
        <begin position="126"/>
        <end position="163"/>
    </location>
</feature>
<feature type="binding site" evidence="5">
    <location>
        <position position="153"/>
    </location>
    <ligand>
        <name>Zn(2+)</name>
        <dbReference type="ChEBI" id="CHEBI:29105"/>
        <note>structural</note>
    </ligand>
</feature>
<dbReference type="HAMAP" id="MF_00235">
    <property type="entry name" value="Adenylate_kinase_Adk"/>
    <property type="match status" value="1"/>
</dbReference>
<comment type="domain">
    <text evidence="5">Consists of three domains, a large central CORE domain and two small peripheral domains, NMPbind and LID, which undergo movements during catalysis. The LID domain closes over the site of phosphoryl transfer upon ATP binding. Assembling and dissambling the active center during each catalytic cycle provides an effective means to prevent ATP hydrolysis. Some bacteria have evolved a zinc-coordinating structure that stabilizes the LID domain.</text>
</comment>
<sequence length="226" mass="25287">MNLLLMGLPGAGKGTQAERIAEKYDIPHISTGDMFRAAIKEGTPLGKKAKEYMDSGHLVPDEVTIGIVRERLGKDDCKKGFLLDGFPRTVAQAEALEQMLAETERAIHFVLNIDAAREELMARLTGRRLCRDCGATYHVIFNPTNVEGVCDKCSGELYQRDDDNEKTVGTRLEVNINQQQPLLDFYREKGYLRNIDGSQQIDMVFESIDDILGNLSNSAVKEIYQT</sequence>
<feature type="binding site" evidence="5">
    <location>
        <position position="127"/>
    </location>
    <ligand>
        <name>ATP</name>
        <dbReference type="ChEBI" id="CHEBI:30616"/>
    </ligand>
</feature>
<evidence type="ECO:0000256" key="2">
    <source>
        <dbReference type="ARBA" id="ARBA00022727"/>
    </source>
</evidence>
<dbReference type="GO" id="GO:0004017">
    <property type="term" value="F:AMP kinase activity"/>
    <property type="evidence" value="ECO:0007669"/>
    <property type="project" value="UniProtKB-EC"/>
</dbReference>
<dbReference type="InterPro" id="IPR006259">
    <property type="entry name" value="Adenyl_kin_sub"/>
</dbReference>
<protein>
    <recommendedName>
        <fullName evidence="5 7">Adenylate kinase</fullName>
        <shortName evidence="5">AK</shortName>
        <ecNumber evidence="5 7">2.7.4.3</ecNumber>
    </recommendedName>
    <alternativeName>
        <fullName evidence="5">ATP-AMP transphosphorylase</fullName>
    </alternativeName>
    <alternativeName>
        <fullName evidence="5">ATP:AMP phosphotransferase</fullName>
    </alternativeName>
    <alternativeName>
        <fullName evidence="5">Adenylate monophosphate kinase</fullName>
    </alternativeName>
</protein>
<keyword evidence="1 5" id="KW-0808">Transferase</keyword>
<feature type="region of interest" description="NMP" evidence="5">
    <location>
        <begin position="30"/>
        <end position="59"/>
    </location>
</feature>
<dbReference type="EMBL" id="JBHRZT010000067">
    <property type="protein sequence ID" value="MFC3884859.1"/>
    <property type="molecule type" value="Genomic_DNA"/>
</dbReference>
<evidence type="ECO:0000256" key="1">
    <source>
        <dbReference type="ARBA" id="ARBA00022679"/>
    </source>
</evidence>
<evidence type="ECO:0000313" key="9">
    <source>
        <dbReference type="EMBL" id="MFC3884859.1"/>
    </source>
</evidence>
<dbReference type="NCBIfam" id="NF011100">
    <property type="entry name" value="PRK14527.1"/>
    <property type="match status" value="1"/>
</dbReference>
<dbReference type="RefSeq" id="WP_377916728.1">
    <property type="nucleotide sequence ID" value="NZ_JBHRZT010000067.1"/>
</dbReference>
<evidence type="ECO:0000256" key="3">
    <source>
        <dbReference type="ARBA" id="ARBA00022741"/>
    </source>
</evidence>
<dbReference type="Gene3D" id="3.40.50.300">
    <property type="entry name" value="P-loop containing nucleotide triphosphate hydrolases"/>
    <property type="match status" value="1"/>
</dbReference>
<feature type="binding site" evidence="5">
    <location>
        <begin position="85"/>
        <end position="88"/>
    </location>
    <ligand>
        <name>AMP</name>
        <dbReference type="ChEBI" id="CHEBI:456215"/>
    </ligand>
</feature>
<dbReference type="CDD" id="cd01428">
    <property type="entry name" value="ADK"/>
    <property type="match status" value="1"/>
</dbReference>
<keyword evidence="5" id="KW-0862">Zinc</keyword>
<gene>
    <name evidence="5" type="primary">adk</name>
    <name evidence="9" type="ORF">ACFOU2_15855</name>
</gene>
<dbReference type="NCBIfam" id="NF001380">
    <property type="entry name" value="PRK00279.1-2"/>
    <property type="match status" value="1"/>
</dbReference>
<feature type="binding site" evidence="5">
    <location>
        <position position="133"/>
    </location>
    <ligand>
        <name>Zn(2+)</name>
        <dbReference type="ChEBI" id="CHEBI:29105"/>
        <note>structural</note>
    </ligand>
</feature>
<name>A0ABV8B5P8_9BACI</name>
<evidence type="ECO:0000313" key="10">
    <source>
        <dbReference type="Proteomes" id="UP001595752"/>
    </source>
</evidence>
<dbReference type="InterPro" id="IPR007862">
    <property type="entry name" value="Adenylate_kinase_lid-dom"/>
</dbReference>
<evidence type="ECO:0000256" key="6">
    <source>
        <dbReference type="RuleBase" id="RU003330"/>
    </source>
</evidence>
<comment type="similarity">
    <text evidence="5 6">Belongs to the adenylate kinase family.</text>
</comment>
<feature type="binding site" evidence="5">
    <location>
        <position position="160"/>
    </location>
    <ligand>
        <name>AMP</name>
        <dbReference type="ChEBI" id="CHEBI:456215"/>
    </ligand>
</feature>
<dbReference type="Proteomes" id="UP001595752">
    <property type="component" value="Unassembled WGS sequence"/>
</dbReference>
<evidence type="ECO:0000259" key="8">
    <source>
        <dbReference type="Pfam" id="PF05191"/>
    </source>
</evidence>
<feature type="binding site" evidence="5">
    <location>
        <position position="199"/>
    </location>
    <ligand>
        <name>ATP</name>
        <dbReference type="ChEBI" id="CHEBI:30616"/>
    </ligand>
</feature>
<keyword evidence="3 5" id="KW-0547">Nucleotide-binding</keyword>
<feature type="binding site" evidence="5">
    <location>
        <begin position="10"/>
        <end position="15"/>
    </location>
    <ligand>
        <name>ATP</name>
        <dbReference type="ChEBI" id="CHEBI:30616"/>
    </ligand>
</feature>
<comment type="pathway">
    <text evidence="5">Purine metabolism; AMP biosynthesis via salvage pathway; AMP from ADP: step 1/1.</text>
</comment>
<feature type="binding site" evidence="5">
    <location>
        <begin position="136"/>
        <end position="137"/>
    </location>
    <ligand>
        <name>ATP</name>
        <dbReference type="ChEBI" id="CHEBI:30616"/>
    </ligand>
</feature>
<dbReference type="NCBIfam" id="NF001381">
    <property type="entry name" value="PRK00279.1-3"/>
    <property type="match status" value="1"/>
</dbReference>
<feature type="binding site" evidence="5">
    <location>
        <begin position="57"/>
        <end position="59"/>
    </location>
    <ligand>
        <name>AMP</name>
        <dbReference type="ChEBI" id="CHEBI:456215"/>
    </ligand>
</feature>
<dbReference type="InterPro" id="IPR000850">
    <property type="entry name" value="Adenylat/UMP-CMP_kin"/>
</dbReference>
<feature type="binding site" evidence="5">
    <location>
        <position position="36"/>
    </location>
    <ligand>
        <name>AMP</name>
        <dbReference type="ChEBI" id="CHEBI:456215"/>
    </ligand>
</feature>
<accession>A0ABV8B5P8</accession>
<dbReference type="NCBIfam" id="TIGR01351">
    <property type="entry name" value="adk"/>
    <property type="match status" value="1"/>
</dbReference>
<feature type="domain" description="Adenylate kinase active site lid" evidence="8">
    <location>
        <begin position="127"/>
        <end position="162"/>
    </location>
</feature>
<keyword evidence="5 7" id="KW-0067">ATP-binding</keyword>
<reference evidence="10" key="1">
    <citation type="journal article" date="2019" name="Int. J. Syst. Evol. Microbiol.">
        <title>The Global Catalogue of Microorganisms (GCM) 10K type strain sequencing project: providing services to taxonomists for standard genome sequencing and annotation.</title>
        <authorList>
            <consortium name="The Broad Institute Genomics Platform"/>
            <consortium name="The Broad Institute Genome Sequencing Center for Infectious Disease"/>
            <person name="Wu L."/>
            <person name="Ma J."/>
        </authorList>
    </citation>
    <scope>NUCLEOTIDE SEQUENCE [LARGE SCALE GENOMIC DNA]</scope>
    <source>
        <strain evidence="10">CCUG 61889</strain>
    </source>
</reference>
<dbReference type="InterPro" id="IPR033690">
    <property type="entry name" value="Adenylat_kinase_CS"/>
</dbReference>
<feature type="binding site" evidence="5">
    <location>
        <position position="171"/>
    </location>
    <ligand>
        <name>AMP</name>
        <dbReference type="ChEBI" id="CHEBI:456215"/>
    </ligand>
</feature>
<feature type="binding site" evidence="5">
    <location>
        <position position="150"/>
    </location>
    <ligand>
        <name>Zn(2+)</name>
        <dbReference type="ChEBI" id="CHEBI:29105"/>
        <note>structural</note>
    </ligand>
</feature>
<evidence type="ECO:0000256" key="5">
    <source>
        <dbReference type="HAMAP-Rule" id="MF_00235"/>
    </source>
</evidence>
<comment type="subcellular location">
    <subcellularLocation>
        <location evidence="5 7">Cytoplasm</location>
    </subcellularLocation>
</comment>
<dbReference type="EC" id="2.7.4.3" evidence="5 7"/>
<comment type="catalytic activity">
    <reaction evidence="5 7">
        <text>AMP + ATP = 2 ADP</text>
        <dbReference type="Rhea" id="RHEA:12973"/>
        <dbReference type="ChEBI" id="CHEBI:30616"/>
        <dbReference type="ChEBI" id="CHEBI:456215"/>
        <dbReference type="ChEBI" id="CHEBI:456216"/>
        <dbReference type="EC" id="2.7.4.3"/>
    </reaction>
</comment>
<organism evidence="9 10">
    <name type="scientific">Bacillus songklensis</name>
    <dbReference type="NCBI Taxonomy" id="1069116"/>
    <lineage>
        <taxon>Bacteria</taxon>
        <taxon>Bacillati</taxon>
        <taxon>Bacillota</taxon>
        <taxon>Bacilli</taxon>
        <taxon>Bacillales</taxon>
        <taxon>Bacillaceae</taxon>
        <taxon>Bacillus</taxon>
    </lineage>
</organism>
<keyword evidence="5" id="KW-0479">Metal-binding</keyword>
<keyword evidence="2 5" id="KW-0545">Nucleotide biosynthesis</keyword>
<dbReference type="InterPro" id="IPR027417">
    <property type="entry name" value="P-loop_NTPase"/>
</dbReference>
<feature type="binding site" evidence="5">
    <location>
        <position position="92"/>
    </location>
    <ligand>
        <name>AMP</name>
        <dbReference type="ChEBI" id="CHEBI:456215"/>
    </ligand>
</feature>
<feature type="binding site" evidence="5">
    <location>
        <position position="31"/>
    </location>
    <ligand>
        <name>AMP</name>
        <dbReference type="ChEBI" id="CHEBI:456215"/>
    </ligand>
</feature>
<dbReference type="PRINTS" id="PR00094">
    <property type="entry name" value="ADENYLTKNASE"/>
</dbReference>
<keyword evidence="4 5" id="KW-0418">Kinase</keyword>
<keyword evidence="5" id="KW-0963">Cytoplasm</keyword>
<feature type="binding site" evidence="5">
    <location>
        <position position="130"/>
    </location>
    <ligand>
        <name>Zn(2+)</name>
        <dbReference type="ChEBI" id="CHEBI:29105"/>
        <note>structural</note>
    </ligand>
</feature>
<dbReference type="Pfam" id="PF05191">
    <property type="entry name" value="ADK_lid"/>
    <property type="match status" value="1"/>
</dbReference>
<evidence type="ECO:0000256" key="4">
    <source>
        <dbReference type="ARBA" id="ARBA00022777"/>
    </source>
</evidence>